<dbReference type="RefSeq" id="WP_014435226.1">
    <property type="nucleotide sequence ID" value="NC_017079.1"/>
</dbReference>
<dbReference type="KEGG" id="cap:CLDAP_39660"/>
<dbReference type="GO" id="GO:0005886">
    <property type="term" value="C:plasma membrane"/>
    <property type="evidence" value="ECO:0007669"/>
    <property type="project" value="UniProtKB-SubCell"/>
</dbReference>
<dbReference type="Proteomes" id="UP000007880">
    <property type="component" value="Chromosome"/>
</dbReference>
<evidence type="ECO:0000256" key="3">
    <source>
        <dbReference type="ARBA" id="ARBA00022692"/>
    </source>
</evidence>
<dbReference type="GO" id="GO:0016491">
    <property type="term" value="F:oxidoreductase activity"/>
    <property type="evidence" value="ECO:0007669"/>
    <property type="project" value="UniProtKB-KW"/>
</dbReference>
<dbReference type="InterPro" id="IPR052175">
    <property type="entry name" value="ComplexI-like_HydComp"/>
</dbReference>
<feature type="transmembrane region" description="Helical" evidence="8">
    <location>
        <begin position="322"/>
        <end position="346"/>
    </location>
</feature>
<feature type="transmembrane region" description="Helical" evidence="8">
    <location>
        <begin position="58"/>
        <end position="80"/>
    </location>
</feature>
<feature type="transmembrane region" description="Helical" evidence="8">
    <location>
        <begin position="298"/>
        <end position="316"/>
    </location>
</feature>
<sequence>MNPIEPFGIPLIALLFVFFIGAASISFLLRTWARFVALAGASAAVLLAIWIWSLDLSLPIWILPFGINVDLEAPLVLSGYSLQLRVSNTPVLASYLLLAALALALNALHAHDTLFPTQVWMLLTGYSALTLLTNAPTAPIVISPVLFIMLTALSVYVLHGGRQGNLNAGLRLLIPPVLATPLLLVGGWWLEQIPLNPQDLVFTQTAGTLIGLGFLVLLTPFPLHGAWSASSESSSPAAALIVGLFYQLGVLYLAAQALNLYPFIFRQTDWPVWMSALGLLTAIWGGVAAMGTTHSGRLWGYAAIHDWGLILLAMTAPELRSWTLVLFLFALRVISMITSAIGLIALERQVGSLEMQHLRGVGLRMPWSSAAVLLGGLGLVGFPLTAGFAGHWAALQSLAVLDWRLATAILIAAVGAILGFVRLARLMFGVQDAPLTVRESALNIGTALGALILTLIVATSPQLLSAILTRILTAFG</sequence>
<evidence type="ECO:0000256" key="2">
    <source>
        <dbReference type="ARBA" id="ARBA00022475"/>
    </source>
</evidence>
<evidence type="ECO:0000256" key="5">
    <source>
        <dbReference type="ARBA" id="ARBA00023002"/>
    </source>
</evidence>
<dbReference type="Pfam" id="PF00361">
    <property type="entry name" value="Proton_antipo_M"/>
    <property type="match status" value="1"/>
</dbReference>
<name>I0I9R8_CALAS</name>
<feature type="transmembrane region" description="Helical" evidence="8">
    <location>
        <begin position="270"/>
        <end position="291"/>
    </location>
</feature>
<accession>I0I9R8</accession>
<keyword evidence="5" id="KW-0560">Oxidoreductase</keyword>
<keyword evidence="11" id="KW-1185">Reference proteome</keyword>
<evidence type="ECO:0000256" key="1">
    <source>
        <dbReference type="ARBA" id="ARBA00004651"/>
    </source>
</evidence>
<dbReference type="PANTHER" id="PTHR42682">
    <property type="entry name" value="HYDROGENASE-4 COMPONENT F"/>
    <property type="match status" value="1"/>
</dbReference>
<dbReference type="OrthoDB" id="159162at2"/>
<dbReference type="STRING" id="926550.CLDAP_39660"/>
<dbReference type="EMBL" id="AP012337">
    <property type="protein sequence ID" value="BAM02006.1"/>
    <property type="molecule type" value="Genomic_DNA"/>
</dbReference>
<dbReference type="AlphaFoldDB" id="I0I9R8"/>
<feature type="transmembrane region" description="Helical" evidence="8">
    <location>
        <begin position="237"/>
        <end position="258"/>
    </location>
</feature>
<organism evidence="10 11">
    <name type="scientific">Caldilinea aerophila (strain DSM 14535 / JCM 11387 / NBRC 104270 / STL-6-O1)</name>
    <dbReference type="NCBI Taxonomy" id="926550"/>
    <lineage>
        <taxon>Bacteria</taxon>
        <taxon>Bacillati</taxon>
        <taxon>Chloroflexota</taxon>
        <taxon>Caldilineae</taxon>
        <taxon>Caldilineales</taxon>
        <taxon>Caldilineaceae</taxon>
        <taxon>Caldilinea</taxon>
    </lineage>
</organism>
<evidence type="ECO:0000313" key="11">
    <source>
        <dbReference type="Proteomes" id="UP000007880"/>
    </source>
</evidence>
<dbReference type="InterPro" id="IPR001750">
    <property type="entry name" value="ND/Mrp_TM"/>
</dbReference>
<keyword evidence="6 8" id="KW-0472">Membrane</keyword>
<feature type="transmembrane region" description="Helical" evidence="8">
    <location>
        <begin position="6"/>
        <end position="28"/>
    </location>
</feature>
<evidence type="ECO:0000313" key="10">
    <source>
        <dbReference type="EMBL" id="BAM02006.1"/>
    </source>
</evidence>
<keyword evidence="2" id="KW-1003">Cell membrane</keyword>
<feature type="transmembrane region" description="Helical" evidence="8">
    <location>
        <begin position="367"/>
        <end position="393"/>
    </location>
</feature>
<evidence type="ECO:0000256" key="6">
    <source>
        <dbReference type="ARBA" id="ARBA00023136"/>
    </source>
</evidence>
<evidence type="ECO:0000259" key="9">
    <source>
        <dbReference type="Pfam" id="PF00361"/>
    </source>
</evidence>
<evidence type="ECO:0000256" key="8">
    <source>
        <dbReference type="SAM" id="Phobius"/>
    </source>
</evidence>
<gene>
    <name evidence="10" type="ordered locus">CLDAP_39660</name>
</gene>
<comment type="subcellular location">
    <subcellularLocation>
        <location evidence="1">Cell membrane</location>
        <topology evidence="1">Multi-pass membrane protein</topology>
    </subcellularLocation>
    <subcellularLocation>
        <location evidence="7">Membrane</location>
        <topology evidence="7">Multi-pass membrane protein</topology>
    </subcellularLocation>
</comment>
<feature type="domain" description="NADH:quinone oxidoreductase/Mrp antiporter transmembrane" evidence="9">
    <location>
        <begin position="142"/>
        <end position="414"/>
    </location>
</feature>
<proteinExistence type="predicted"/>
<dbReference type="PANTHER" id="PTHR42682:SF4">
    <property type="entry name" value="NADH-UBIQUINONE_PLASTOQUINONE"/>
    <property type="match status" value="1"/>
</dbReference>
<reference evidence="10 11" key="1">
    <citation type="submission" date="2012-02" db="EMBL/GenBank/DDBJ databases">
        <title>Complete genome sequence of Caldilinea aerophila DSM 14535 (= NBRC 102666).</title>
        <authorList>
            <person name="Oguchi A."/>
            <person name="Hosoyama A."/>
            <person name="Sekine M."/>
            <person name="Fukai R."/>
            <person name="Kato Y."/>
            <person name="Nakamura S."/>
            <person name="Hanada S."/>
            <person name="Yamazaki S."/>
            <person name="Fujita N."/>
        </authorList>
    </citation>
    <scope>NUCLEOTIDE SEQUENCE [LARGE SCALE GENOMIC DNA]</scope>
    <source>
        <strain evidence="11">DSM 14535 / JCM 11387 / NBRC 104270 / STL-6-O1</strain>
    </source>
</reference>
<evidence type="ECO:0000256" key="7">
    <source>
        <dbReference type="RuleBase" id="RU000320"/>
    </source>
</evidence>
<dbReference type="HOGENOM" id="CLU_573281_0_0_0"/>
<feature type="transmembrane region" description="Helical" evidence="8">
    <location>
        <begin position="170"/>
        <end position="190"/>
    </location>
</feature>
<evidence type="ECO:0000256" key="4">
    <source>
        <dbReference type="ARBA" id="ARBA00022989"/>
    </source>
</evidence>
<feature type="transmembrane region" description="Helical" evidence="8">
    <location>
        <begin position="92"/>
        <end position="111"/>
    </location>
</feature>
<feature type="transmembrane region" description="Helical" evidence="8">
    <location>
        <begin position="202"/>
        <end position="225"/>
    </location>
</feature>
<feature type="transmembrane region" description="Helical" evidence="8">
    <location>
        <begin position="131"/>
        <end position="158"/>
    </location>
</feature>
<feature type="transmembrane region" description="Helical" evidence="8">
    <location>
        <begin position="405"/>
        <end position="428"/>
    </location>
</feature>
<keyword evidence="3 7" id="KW-0812">Transmembrane</keyword>
<keyword evidence="4 8" id="KW-1133">Transmembrane helix</keyword>
<dbReference type="eggNOG" id="COG0651">
    <property type="taxonomic scope" value="Bacteria"/>
</dbReference>
<feature type="transmembrane region" description="Helical" evidence="8">
    <location>
        <begin position="440"/>
        <end position="458"/>
    </location>
</feature>
<protein>
    <recommendedName>
        <fullName evidence="9">NADH:quinone oxidoreductase/Mrp antiporter transmembrane domain-containing protein</fullName>
    </recommendedName>
</protein>
<feature type="transmembrane region" description="Helical" evidence="8">
    <location>
        <begin position="35"/>
        <end position="52"/>
    </location>
</feature>